<keyword evidence="2" id="KW-1185">Reference proteome</keyword>
<dbReference type="AlphaFoldDB" id="B6IGJ3"/>
<name>B6IGJ3_CAEBR</name>
<dbReference type="CTD" id="68917502"/>
<gene>
    <name evidence="1" type="ORF">CBG26020</name>
    <name evidence="1" type="ORF">CBG_26020</name>
</gene>
<protein>
    <submittedName>
        <fullName evidence="1">Protein CBG26020</fullName>
    </submittedName>
</protein>
<reference evidence="1 2" key="2">
    <citation type="journal article" date="2011" name="PLoS Genet.">
        <title>Caenorhabditis briggsae recombinant inbred line genotypes reveal inter-strain incompatibility and the evolution of recombination.</title>
        <authorList>
            <person name="Ross J.A."/>
            <person name="Koboldt D.C."/>
            <person name="Staisch J.E."/>
            <person name="Chamberlin H.M."/>
            <person name="Gupta B.P."/>
            <person name="Miller R.D."/>
            <person name="Baird S.E."/>
            <person name="Haag E.S."/>
        </authorList>
    </citation>
    <scope>NUCLEOTIDE SEQUENCE [LARGE SCALE GENOMIC DNA]</scope>
    <source>
        <strain evidence="1 2">AF16</strain>
    </source>
</reference>
<reference evidence="1 2" key="1">
    <citation type="journal article" date="2003" name="PLoS Biol.">
        <title>The genome sequence of Caenorhabditis briggsae: a platform for comparative genomics.</title>
        <authorList>
            <person name="Stein L.D."/>
            <person name="Bao Z."/>
            <person name="Blasiar D."/>
            <person name="Blumenthal T."/>
            <person name="Brent M.R."/>
            <person name="Chen N."/>
            <person name="Chinwalla A."/>
            <person name="Clarke L."/>
            <person name="Clee C."/>
            <person name="Coghlan A."/>
            <person name="Coulson A."/>
            <person name="D'Eustachio P."/>
            <person name="Fitch D.H."/>
            <person name="Fulton L.A."/>
            <person name="Fulton R.E."/>
            <person name="Griffiths-Jones S."/>
            <person name="Harris T.W."/>
            <person name="Hillier L.W."/>
            <person name="Kamath R."/>
            <person name="Kuwabara P.E."/>
            <person name="Mardis E.R."/>
            <person name="Marra M.A."/>
            <person name="Miner T.L."/>
            <person name="Minx P."/>
            <person name="Mullikin J.C."/>
            <person name="Plumb R.W."/>
            <person name="Rogers J."/>
            <person name="Schein J.E."/>
            <person name="Sohrmann M."/>
            <person name="Spieth J."/>
            <person name="Stajich J.E."/>
            <person name="Wei C."/>
            <person name="Willey D."/>
            <person name="Wilson R.K."/>
            <person name="Durbin R."/>
            <person name="Waterston R.H."/>
        </authorList>
    </citation>
    <scope>NUCLEOTIDE SEQUENCE [LARGE SCALE GENOMIC DNA]</scope>
    <source>
        <strain evidence="1 2">AF16</strain>
    </source>
</reference>
<dbReference type="InParanoid" id="B6IGJ3"/>
<dbReference type="Proteomes" id="UP000008549">
    <property type="component" value="Unassembled WGS sequence"/>
</dbReference>
<dbReference type="EMBL" id="HE601347">
    <property type="protein sequence ID" value="CAR99023.1"/>
    <property type="molecule type" value="Genomic_DNA"/>
</dbReference>
<organism evidence="1 2">
    <name type="scientific">Caenorhabditis briggsae</name>
    <dbReference type="NCBI Taxonomy" id="6238"/>
    <lineage>
        <taxon>Eukaryota</taxon>
        <taxon>Metazoa</taxon>
        <taxon>Ecdysozoa</taxon>
        <taxon>Nematoda</taxon>
        <taxon>Chromadorea</taxon>
        <taxon>Rhabditida</taxon>
        <taxon>Rhabditina</taxon>
        <taxon>Rhabditomorpha</taxon>
        <taxon>Rhabditoidea</taxon>
        <taxon>Rhabditidae</taxon>
        <taxon>Peloderinae</taxon>
        <taxon>Caenorhabditis</taxon>
    </lineage>
</organism>
<dbReference type="RefSeq" id="XP_045098590.1">
    <property type="nucleotide sequence ID" value="XM_045244321.1"/>
</dbReference>
<dbReference type="GeneID" id="68917502"/>
<sequence>MTTGGQCVLHPIQKLPFVSSSSLVKNAFLSFCAQTSNCAPNCLPMLTLSDLLYTFSFLVLQYSKKSEKS</sequence>
<accession>B6IGJ3</accession>
<proteinExistence type="predicted"/>
<evidence type="ECO:0000313" key="2">
    <source>
        <dbReference type="Proteomes" id="UP000008549"/>
    </source>
</evidence>
<dbReference type="KEGG" id="cbr:CBG_26020"/>
<evidence type="ECO:0000313" key="1">
    <source>
        <dbReference type="EMBL" id="CAR99023.1"/>
    </source>
</evidence>
<dbReference type="HOGENOM" id="CLU_2778149_0_0_1"/>